<evidence type="ECO:0000259" key="1">
    <source>
        <dbReference type="Pfam" id="PF13482"/>
    </source>
</evidence>
<dbReference type="AlphaFoldDB" id="A0A4R7JD95"/>
<protein>
    <submittedName>
        <fullName evidence="2">Putative RecB family nuclease</fullName>
    </submittedName>
</protein>
<reference evidence="2 3" key="1">
    <citation type="submission" date="2019-03" db="EMBL/GenBank/DDBJ databases">
        <title>Genomic Encyclopedia of Archaeal and Bacterial Type Strains, Phase II (KMG-II): from individual species to whole genera.</title>
        <authorList>
            <person name="Goeker M."/>
        </authorList>
    </citation>
    <scope>NUCLEOTIDE SEQUENCE [LARGE SCALE GENOMIC DNA]</scope>
    <source>
        <strain evidence="2 3">DSM 24323</strain>
    </source>
</reference>
<dbReference type="Proteomes" id="UP000295371">
    <property type="component" value="Unassembled WGS sequence"/>
</dbReference>
<evidence type="ECO:0000313" key="2">
    <source>
        <dbReference type="EMBL" id="TDT34459.1"/>
    </source>
</evidence>
<dbReference type="Pfam" id="PF13482">
    <property type="entry name" value="RNase_H_2"/>
    <property type="match status" value="1"/>
</dbReference>
<accession>A0A4R7JD95</accession>
<evidence type="ECO:0000313" key="3">
    <source>
        <dbReference type="Proteomes" id="UP000295371"/>
    </source>
</evidence>
<dbReference type="OrthoDB" id="3274988at2"/>
<organism evidence="2 3">
    <name type="scientific">Naumannella halotolerans</name>
    <dbReference type="NCBI Taxonomy" id="993414"/>
    <lineage>
        <taxon>Bacteria</taxon>
        <taxon>Bacillati</taxon>
        <taxon>Actinomycetota</taxon>
        <taxon>Actinomycetes</taxon>
        <taxon>Propionibacteriales</taxon>
        <taxon>Propionibacteriaceae</taxon>
        <taxon>Naumannella</taxon>
    </lineage>
</organism>
<dbReference type="InterPro" id="IPR038720">
    <property type="entry name" value="YprB_RNase_H-like_dom"/>
</dbReference>
<keyword evidence="3" id="KW-1185">Reference proteome</keyword>
<dbReference type="RefSeq" id="WP_133754827.1">
    <property type="nucleotide sequence ID" value="NZ_SOAW01000001.1"/>
</dbReference>
<dbReference type="NCBIfam" id="TIGR03491">
    <property type="entry name" value="TM0106 family RecB-like putative nuclease"/>
    <property type="match status" value="1"/>
</dbReference>
<proteinExistence type="predicted"/>
<gene>
    <name evidence="2" type="ORF">CLV29_2125</name>
</gene>
<sequence>MTRLLLDAYAARSCAVKTHNQFDRTISLPVVDLVEAANEEIVNEAFIGGTEHRRLACDELLGAITDSIDLRESTDRRAATAEAVHASTVLIVAPLLPSDLVGHRRGGPTALLRGPNRRDGSPGYYPVLTRFSKVLERLRQSKASESRRGSVVRLAPLGSPQFACSRGRADLSVRSRQQATLLEASHHWRMLQAAGWAPDSAGRAAIISTDDQGLIWVDLTQEFIRTYSASSETGWRLRSPLQRYDHEHDFRVRVAERALSRTGAADDPPPLVRPIRVRECDNCQWWQVCRDQLDSDDLSVRIDKAPLDVREIAALRTLGVETTHDLMNADLDLLKIDYLPRVRHRHGAERRIEMAARRARLLARGVELERITNGPIELPQADIEVDFDIETSRAERVYLWGFRVHDRGRDEPPTFVEFSAWHELDADAERELGARAMRWLRSLTDTGRSVRVYHYSDYEVVQLRRLAAEGDPDLRWGLEFAKDGFCDLFRVVADHFFGAHGLGLKTVATKGAGFHWRDADPGGLNSLTWFDTAAHAADPVERETARRRVLAYNEDDVIATFELRRWLREQ</sequence>
<dbReference type="EMBL" id="SOAW01000001">
    <property type="protein sequence ID" value="TDT34459.1"/>
    <property type="molecule type" value="Genomic_DNA"/>
</dbReference>
<name>A0A4R7JD95_9ACTN</name>
<feature type="domain" description="YprB ribonuclease H-like" evidence="1">
    <location>
        <begin position="387"/>
        <end position="567"/>
    </location>
</feature>
<dbReference type="InterPro" id="IPR019993">
    <property type="entry name" value="RecB_nuclease_TM0106_put"/>
</dbReference>
<comment type="caution">
    <text evidence="2">The sequence shown here is derived from an EMBL/GenBank/DDBJ whole genome shotgun (WGS) entry which is preliminary data.</text>
</comment>